<name>A0A7J7KPS1_BUGNE</name>
<dbReference type="OrthoDB" id="10072648at2759"/>
<accession>A0A7J7KPS1</accession>
<dbReference type="EMBL" id="VXIV02000181">
    <property type="protein sequence ID" value="KAF6040105.1"/>
    <property type="molecule type" value="Genomic_DNA"/>
</dbReference>
<feature type="compositionally biased region" description="Polar residues" evidence="1">
    <location>
        <begin position="128"/>
        <end position="151"/>
    </location>
</feature>
<dbReference type="Proteomes" id="UP000593567">
    <property type="component" value="Unassembled WGS sequence"/>
</dbReference>
<proteinExistence type="predicted"/>
<dbReference type="AlphaFoldDB" id="A0A7J7KPS1"/>
<feature type="compositionally biased region" description="Polar residues" evidence="1">
    <location>
        <begin position="91"/>
        <end position="121"/>
    </location>
</feature>
<comment type="caution">
    <text evidence="2">The sequence shown here is derived from an EMBL/GenBank/DDBJ whole genome shotgun (WGS) entry which is preliminary data.</text>
</comment>
<feature type="compositionally biased region" description="Basic residues" evidence="1">
    <location>
        <begin position="270"/>
        <end position="282"/>
    </location>
</feature>
<dbReference type="InterPro" id="IPR031447">
    <property type="entry name" value="MNR"/>
</dbReference>
<sequence length="660" mass="74645">MVSMEKLEEAQFLVKRNLKKQKAPLSPKGDKGGVKQAKKVPSQRLINKQPLKVTPTKKLSHLPAVGDSPPVKDLTNNKSSAKPVRTRRPTYRQSPTRLQKQSPTRLQKQSPTRLQKQSPTRLQKHSPTRLQKQSPTRFRQQSPVRQGNGKSQSDESFKPFFRNGVLQEKLNEIDSAHSMPDLHKMAMDQLLNVQAGRQVNYSKPKPTQTKKKARTANKKVKNSKFANRSSLSPYYTPASSAQKLREKIYREPLPRPQSYRPASSYISPKNPRKAKRRGQVLQRHHTAAQYDPDYNYINPDEILASTRQHMLSNQTQTSAPRELPNAEEFIKRVMEARLANSESEQQYGAQLNSKKLVDAIEREARERLEPMIERAERLSEDVKKALKAAPKSSRLYTTNPQYDGGHEGENVSADDLLQHPVDSRLRGKPHHDHLNHPSVLHFKDDLLENQPAVDSGSPSLSNGDLDQLETMMDRLDMMHTEHLEIRRRWLSSSNYNSTSGLMTLNEPPRGAAVNESNMVNPQPPNLLLLKKPNPCNVAGHHSTNRDTYAGQQKHLSSESISNSTAKFVPTPKELPASKIKSIEEGKQKYEKYLHNIGHTTSAGFDPWKFADQTADEMVNRCLNDVLNEYIEAGDSLIQGLYADEFVATQTSPPTHTNFPG</sequence>
<evidence type="ECO:0000313" key="3">
    <source>
        <dbReference type="Proteomes" id="UP000593567"/>
    </source>
</evidence>
<gene>
    <name evidence="2" type="ORF">EB796_001578</name>
</gene>
<reference evidence="2" key="1">
    <citation type="submission" date="2020-06" db="EMBL/GenBank/DDBJ databases">
        <title>Draft genome of Bugula neritina, a colonial animal packing powerful symbionts and potential medicines.</title>
        <authorList>
            <person name="Rayko M."/>
        </authorList>
    </citation>
    <scope>NUCLEOTIDE SEQUENCE [LARGE SCALE GENOMIC DNA]</scope>
    <source>
        <strain evidence="2">Kwan_BN1</strain>
    </source>
</reference>
<dbReference type="GO" id="GO:0007099">
    <property type="term" value="P:centriole replication"/>
    <property type="evidence" value="ECO:0007669"/>
    <property type="project" value="InterPro"/>
</dbReference>
<organism evidence="2 3">
    <name type="scientific">Bugula neritina</name>
    <name type="common">Brown bryozoan</name>
    <name type="synonym">Sertularia neritina</name>
    <dbReference type="NCBI Taxonomy" id="10212"/>
    <lineage>
        <taxon>Eukaryota</taxon>
        <taxon>Metazoa</taxon>
        <taxon>Spiralia</taxon>
        <taxon>Lophotrochozoa</taxon>
        <taxon>Bryozoa</taxon>
        <taxon>Gymnolaemata</taxon>
        <taxon>Cheilostomatida</taxon>
        <taxon>Flustrina</taxon>
        <taxon>Buguloidea</taxon>
        <taxon>Bugulidae</taxon>
        <taxon>Bugula</taxon>
    </lineage>
</organism>
<feature type="region of interest" description="Disordered" evidence="1">
    <location>
        <begin position="16"/>
        <end position="157"/>
    </location>
</feature>
<dbReference type="Pfam" id="PF15718">
    <property type="entry name" value="MNR"/>
    <property type="match status" value="1"/>
</dbReference>
<feature type="compositionally biased region" description="Basic and acidic residues" evidence="1">
    <location>
        <begin position="243"/>
        <end position="253"/>
    </location>
</feature>
<feature type="compositionally biased region" description="Polar residues" evidence="1">
    <location>
        <begin position="196"/>
        <end position="207"/>
    </location>
</feature>
<evidence type="ECO:0000256" key="1">
    <source>
        <dbReference type="SAM" id="MobiDB-lite"/>
    </source>
</evidence>
<keyword evidence="3" id="KW-1185">Reference proteome</keyword>
<evidence type="ECO:0000313" key="2">
    <source>
        <dbReference type="EMBL" id="KAF6040105.1"/>
    </source>
</evidence>
<feature type="region of interest" description="Disordered" evidence="1">
    <location>
        <begin position="389"/>
        <end position="412"/>
    </location>
</feature>
<protein>
    <submittedName>
        <fullName evidence="2">KIAA0753</fullName>
    </submittedName>
</protein>
<feature type="compositionally biased region" description="Polar residues" evidence="1">
    <location>
        <begin position="224"/>
        <end position="242"/>
    </location>
</feature>
<feature type="compositionally biased region" description="Basic residues" evidence="1">
    <location>
        <begin position="208"/>
        <end position="222"/>
    </location>
</feature>
<feature type="region of interest" description="Disordered" evidence="1">
    <location>
        <begin position="196"/>
        <end position="282"/>
    </location>
</feature>